<evidence type="ECO:0000313" key="1">
    <source>
        <dbReference type="EMBL" id="UXI66812.1"/>
    </source>
</evidence>
<keyword evidence="2" id="KW-1185">Reference proteome</keyword>
<reference evidence="1" key="1">
    <citation type="submission" date="2022-09" db="EMBL/GenBank/DDBJ databases">
        <title>Tahibacter sp. nov., isolated from a fresh water.</title>
        <authorList>
            <person name="Baek J.H."/>
            <person name="Lee J.K."/>
            <person name="Kim J.M."/>
            <person name="Jeon C.O."/>
        </authorList>
    </citation>
    <scope>NUCLEOTIDE SEQUENCE</scope>
    <source>
        <strain evidence="1">W38</strain>
    </source>
</reference>
<organism evidence="1 2">
    <name type="scientific">Tahibacter amnicola</name>
    <dbReference type="NCBI Taxonomy" id="2976241"/>
    <lineage>
        <taxon>Bacteria</taxon>
        <taxon>Pseudomonadati</taxon>
        <taxon>Pseudomonadota</taxon>
        <taxon>Gammaproteobacteria</taxon>
        <taxon>Lysobacterales</taxon>
        <taxon>Rhodanobacteraceae</taxon>
        <taxon>Tahibacter</taxon>
    </lineage>
</organism>
<proteinExistence type="predicted"/>
<dbReference type="RefSeq" id="WP_261693792.1">
    <property type="nucleotide sequence ID" value="NZ_CP104694.1"/>
</dbReference>
<protein>
    <submittedName>
        <fullName evidence="1">Uncharacterized protein</fullName>
    </submittedName>
</protein>
<dbReference type="EMBL" id="CP104694">
    <property type="protein sequence ID" value="UXI66812.1"/>
    <property type="molecule type" value="Genomic_DNA"/>
</dbReference>
<dbReference type="Proteomes" id="UP001064632">
    <property type="component" value="Chromosome"/>
</dbReference>
<evidence type="ECO:0000313" key="2">
    <source>
        <dbReference type="Proteomes" id="UP001064632"/>
    </source>
</evidence>
<accession>A0ABY6BAI8</accession>
<sequence length="136" mass="14653">MTGVPVNAFEVRPGITGNWYDPAQNGHGFQLEVLPGGIVTAFWFTFDNAGNQVWISAAGPITQNRVVMNVNRALNGRFPPNFNPANVTVSAWGTLTFTFTDCDHGSVSWASTDPAFTASGTMTLERLTRIDGLACD</sequence>
<gene>
    <name evidence="1" type="ORF">N4264_18940</name>
</gene>
<name>A0ABY6BAI8_9GAMM</name>